<name>A0A9P7BZY0_9FUNG</name>
<keyword evidence="2" id="KW-1185">Reference proteome</keyword>
<dbReference type="Proteomes" id="UP000740926">
    <property type="component" value="Unassembled WGS sequence"/>
</dbReference>
<proteinExistence type="predicted"/>
<organism evidence="1 2">
    <name type="scientific">Rhizopus delemar</name>
    <dbReference type="NCBI Taxonomy" id="936053"/>
    <lineage>
        <taxon>Eukaryota</taxon>
        <taxon>Fungi</taxon>
        <taxon>Fungi incertae sedis</taxon>
        <taxon>Mucoromycota</taxon>
        <taxon>Mucoromycotina</taxon>
        <taxon>Mucoromycetes</taxon>
        <taxon>Mucorales</taxon>
        <taxon>Mucorineae</taxon>
        <taxon>Rhizopodaceae</taxon>
        <taxon>Rhizopus</taxon>
    </lineage>
</organism>
<gene>
    <name evidence="1" type="ORF">G6F50_017913</name>
</gene>
<comment type="caution">
    <text evidence="1">The sequence shown here is derived from an EMBL/GenBank/DDBJ whole genome shotgun (WGS) entry which is preliminary data.</text>
</comment>
<sequence>MSFRYLVSTSTISRVCANTRVFSPVLIAMRAMRLLCDRAEARRPRSGLITGGFHSNTCLGPLGAPDSVMAVTGASMRASACACGLPMVAEHRMNCGCTP</sequence>
<accession>A0A9P7BZY0</accession>
<evidence type="ECO:0000313" key="2">
    <source>
        <dbReference type="Proteomes" id="UP000740926"/>
    </source>
</evidence>
<reference evidence="1 2" key="1">
    <citation type="journal article" date="2020" name="Microb. Genom.">
        <title>Genetic diversity of clinical and environmental Mucorales isolates obtained from an investigation of mucormycosis cases among solid organ transplant recipients.</title>
        <authorList>
            <person name="Nguyen M.H."/>
            <person name="Kaul D."/>
            <person name="Muto C."/>
            <person name="Cheng S.J."/>
            <person name="Richter R.A."/>
            <person name="Bruno V.M."/>
            <person name="Liu G."/>
            <person name="Beyhan S."/>
            <person name="Sundermann A.J."/>
            <person name="Mounaud S."/>
            <person name="Pasculle A.W."/>
            <person name="Nierman W.C."/>
            <person name="Driscoll E."/>
            <person name="Cumbie R."/>
            <person name="Clancy C.J."/>
            <person name="Dupont C.L."/>
        </authorList>
    </citation>
    <scope>NUCLEOTIDE SEQUENCE [LARGE SCALE GENOMIC DNA]</scope>
    <source>
        <strain evidence="1 2">GL24</strain>
    </source>
</reference>
<protein>
    <submittedName>
        <fullName evidence="1">Uncharacterized protein</fullName>
    </submittedName>
</protein>
<dbReference type="AlphaFoldDB" id="A0A9P7BZY0"/>
<dbReference type="EMBL" id="JAANIU010014746">
    <property type="protein sequence ID" value="KAG1529560.1"/>
    <property type="molecule type" value="Genomic_DNA"/>
</dbReference>
<evidence type="ECO:0000313" key="1">
    <source>
        <dbReference type="EMBL" id="KAG1529560.1"/>
    </source>
</evidence>